<evidence type="ECO:0000256" key="2">
    <source>
        <dbReference type="SAM" id="SignalP"/>
    </source>
</evidence>
<accession>A0ABY2WN61</accession>
<proteinExistence type="predicted"/>
<evidence type="ECO:0000313" key="3">
    <source>
        <dbReference type="EMBL" id="TMU56434.1"/>
    </source>
</evidence>
<reference evidence="3 4" key="1">
    <citation type="submission" date="2019-05" db="EMBL/GenBank/DDBJ databases">
        <title>Flagellimonas sp. AsT0115, sp. nov., isolated from a marine red algae, Asparagopsis taxiformis.</title>
        <authorList>
            <person name="Kim J."/>
            <person name="Jeong S.E."/>
            <person name="Jeon C.O."/>
        </authorList>
    </citation>
    <scope>NUCLEOTIDE SEQUENCE [LARGE SCALE GENOMIC DNA]</scope>
    <source>
        <strain evidence="3 4">AsT0115</strain>
    </source>
</reference>
<comment type="caution">
    <text evidence="3">The sequence shown here is derived from an EMBL/GenBank/DDBJ whole genome shotgun (WGS) entry which is preliminary data.</text>
</comment>
<sequence length="376" mass="40966">MNTPKSYFAFSLFLMLSVLVMSCSTEEVMPDTESENEMTDTTGEDNENTDDPDDPDNPEEPEAPSTLTLEDGFTIDEAYQLTNLILSESEYNKFLVDEGDMRVVTNKVYEFFNDDFDFIIILNVEDSQPDNLYYGLSTPAQNDIEGLGRDIWDNTAAFGSSGKLKTVIHMPRAEYIRNGPFLHEIQHYWTNHGIIPTTAGGHWGYSNVGGQLGGFEEIEDLGSGRYRGSVGGEVGFGTVANGGNSVPYANLELYAMGLIDPDELESVIVAENPASTGEFGVFTADALTTYTAANIIAEHGARVPSFGNAQTEFKALVVVLSAGAVPQDTWDTLNSNLENFAKQGDPDGTWGSLYNFWTATGGKASFSFEIIGGNLK</sequence>
<evidence type="ECO:0000256" key="1">
    <source>
        <dbReference type="SAM" id="MobiDB-lite"/>
    </source>
</evidence>
<evidence type="ECO:0000313" key="4">
    <source>
        <dbReference type="Proteomes" id="UP000751614"/>
    </source>
</evidence>
<feature type="compositionally biased region" description="Acidic residues" evidence="1">
    <location>
        <begin position="28"/>
        <end position="62"/>
    </location>
</feature>
<name>A0ABY2WN61_9FLAO</name>
<keyword evidence="2" id="KW-0732">Signal</keyword>
<gene>
    <name evidence="3" type="ORF">FGG15_02525</name>
</gene>
<dbReference type="Proteomes" id="UP000751614">
    <property type="component" value="Unassembled WGS sequence"/>
</dbReference>
<keyword evidence="4" id="KW-1185">Reference proteome</keyword>
<feature type="region of interest" description="Disordered" evidence="1">
    <location>
        <begin position="27"/>
        <end position="66"/>
    </location>
</feature>
<organism evidence="3 4">
    <name type="scientific">Flagellimonas algicola</name>
    <dbReference type="NCBI Taxonomy" id="2583815"/>
    <lineage>
        <taxon>Bacteria</taxon>
        <taxon>Pseudomonadati</taxon>
        <taxon>Bacteroidota</taxon>
        <taxon>Flavobacteriia</taxon>
        <taxon>Flavobacteriales</taxon>
        <taxon>Flavobacteriaceae</taxon>
        <taxon>Flagellimonas</taxon>
    </lineage>
</organism>
<protein>
    <recommendedName>
        <fullName evidence="5">Substrate import-associated zinc metallohydrolase lipoprotein</fullName>
    </recommendedName>
</protein>
<feature type="chain" id="PRO_5046210240" description="Substrate import-associated zinc metallohydrolase lipoprotein" evidence="2">
    <location>
        <begin position="21"/>
        <end position="376"/>
    </location>
</feature>
<evidence type="ECO:0008006" key="5">
    <source>
        <dbReference type="Google" id="ProtNLM"/>
    </source>
</evidence>
<dbReference type="EMBL" id="VCNI01000001">
    <property type="protein sequence ID" value="TMU56434.1"/>
    <property type="molecule type" value="Genomic_DNA"/>
</dbReference>
<feature type="signal peptide" evidence="2">
    <location>
        <begin position="1"/>
        <end position="20"/>
    </location>
</feature>
<dbReference type="PROSITE" id="PS51257">
    <property type="entry name" value="PROKAR_LIPOPROTEIN"/>
    <property type="match status" value="1"/>
</dbReference>
<dbReference type="RefSeq" id="WP_138832882.1">
    <property type="nucleotide sequence ID" value="NZ_VCNI01000001.1"/>
</dbReference>